<dbReference type="Pfam" id="PF06890">
    <property type="entry name" value="Phage_Mu_Gp45"/>
    <property type="match status" value="1"/>
</dbReference>
<dbReference type="InterPro" id="IPR053861">
    <property type="entry name" value="Phage_Mu_Gp45_N"/>
</dbReference>
<evidence type="ECO:0000256" key="1">
    <source>
        <dbReference type="SAM" id="MobiDB-lite"/>
    </source>
</evidence>
<organism evidence="3 4">
    <name type="scientific">Marinobacter halodurans</name>
    <dbReference type="NCBI Taxonomy" id="2528979"/>
    <lineage>
        <taxon>Bacteria</taxon>
        <taxon>Pseudomonadati</taxon>
        <taxon>Pseudomonadota</taxon>
        <taxon>Gammaproteobacteria</taxon>
        <taxon>Pseudomonadales</taxon>
        <taxon>Marinobacteraceae</taxon>
        <taxon>Marinobacter</taxon>
    </lineage>
</organism>
<comment type="caution">
    <text evidence="3">The sequence shown here is derived from an EMBL/GenBank/DDBJ whole genome shotgun (WGS) entry which is preliminary data.</text>
</comment>
<dbReference type="EMBL" id="SJDL01000004">
    <property type="protein sequence ID" value="TBW58563.1"/>
    <property type="molecule type" value="Genomic_DNA"/>
</dbReference>
<dbReference type="NCBIfam" id="TIGR01644">
    <property type="entry name" value="phage_P2_V"/>
    <property type="match status" value="1"/>
</dbReference>
<gene>
    <name evidence="3" type="ORF">EZI54_04040</name>
</gene>
<evidence type="ECO:0000313" key="4">
    <source>
        <dbReference type="Proteomes" id="UP000313645"/>
    </source>
</evidence>
<dbReference type="InterPro" id="IPR013046">
    <property type="entry name" value="GpV/Gp45"/>
</dbReference>
<keyword evidence="4" id="KW-1185">Reference proteome</keyword>
<reference evidence="3 4" key="1">
    <citation type="submission" date="2019-02" db="EMBL/GenBank/DDBJ databases">
        <title>Marinobacter halodurans sp. nov., a marine bacterium isolated from sea tidal flat.</title>
        <authorList>
            <person name="Yoo Y."/>
            <person name="Lee D.W."/>
            <person name="Kim B.S."/>
            <person name="Kim J.-J."/>
        </authorList>
    </citation>
    <scope>NUCLEOTIDE SEQUENCE [LARGE SCALE GENOMIC DNA]</scope>
    <source>
        <strain evidence="3 4">YJ-S3-2</strain>
    </source>
</reference>
<feature type="region of interest" description="Disordered" evidence="1">
    <location>
        <begin position="179"/>
        <end position="206"/>
    </location>
</feature>
<proteinExistence type="predicted"/>
<evidence type="ECO:0000313" key="3">
    <source>
        <dbReference type="EMBL" id="TBW58563.1"/>
    </source>
</evidence>
<evidence type="ECO:0000259" key="2">
    <source>
        <dbReference type="Pfam" id="PF06890"/>
    </source>
</evidence>
<sequence>MTDQRRTWQRLMGPVWRRIRLLVSRGVVKLVDDSLKLQGVQVSLLGDEPAWAERFQDYGHTSHPHPGAEAVVAAVGGARAHLVALAIDDRRYRLKDLAEGEVAMYDDLGNVIVFRRDKIQVQAVQHLEVTAPTCHITATTNHDGNVTINGNLVVNGSGAFTQALSSATSVADPKGTMQAMRNTYNGHNHDENNTSGPTDPPNQEMT</sequence>
<accession>A0ABY1ZTJ5</accession>
<dbReference type="PIRSF" id="PIRSF012337">
    <property type="entry name" value="gp45"/>
    <property type="match status" value="1"/>
</dbReference>
<name>A0ABY1ZTJ5_9GAMM</name>
<feature type="domain" description="Bacteriophage Mu Gp45 N-terminal" evidence="2">
    <location>
        <begin position="25"/>
        <end position="91"/>
    </location>
</feature>
<dbReference type="InterPro" id="IPR014462">
    <property type="entry name" value="Phage_Mu_Gp45"/>
</dbReference>
<dbReference type="RefSeq" id="WP_131479299.1">
    <property type="nucleotide sequence ID" value="NZ_SJDL01000004.1"/>
</dbReference>
<dbReference type="Proteomes" id="UP000313645">
    <property type="component" value="Unassembled WGS sequence"/>
</dbReference>
<feature type="compositionally biased region" description="Polar residues" evidence="1">
    <location>
        <begin position="193"/>
        <end position="206"/>
    </location>
</feature>
<protein>
    <submittedName>
        <fullName evidence="3">Phage baseplate assembly protein V</fullName>
    </submittedName>
</protein>